<evidence type="ECO:0000313" key="2">
    <source>
        <dbReference type="EMBL" id="QHU29169.1"/>
    </source>
</evidence>
<sequence length="412" mass="47975">MKNKSVYLNIIFTLLFLILSALFLIYIFREIRCNREHFEGDPYSWKYGEGNTCSGDLNTNIELRNKNSDFMKNKYNRFEDPSLYTRSNLRDTTHPYRKYCDIMNYADLLAYRCLNKSPTKIQTVFDEANIASTLDHIYIYNESSLYSFILAKIQDQKNMLDGKKIIGPVYACISQSPFLRYESDYTDSNNAEYKTFLDARIDILNHKNPYYLEKINERGIQTIISTTNDGLSDPSIISSLYCHILIVYPLYDIDMILKEEGTDEQNALIKEFLDETMKKYYTDNELCFIKCNKSSTLNCGCLTRNVNSPETGLYTYNNSEPFDESRDMPSYTSRCIDHTKKNKVSDFTMMYYVNPYSASYGDSNIIEDPEPSIRLPEIMTPNPIKIPMVQMPAETDWVNPDTIFKIPAEFAF</sequence>
<keyword evidence="1" id="KW-1133">Transmembrane helix</keyword>
<accession>A0A6C0LDZ1</accession>
<feature type="transmembrane region" description="Helical" evidence="1">
    <location>
        <begin position="6"/>
        <end position="28"/>
    </location>
</feature>
<keyword evidence="1" id="KW-0812">Transmembrane</keyword>
<proteinExistence type="predicted"/>
<evidence type="ECO:0000256" key="1">
    <source>
        <dbReference type="SAM" id="Phobius"/>
    </source>
</evidence>
<dbReference type="AlphaFoldDB" id="A0A6C0LDZ1"/>
<reference evidence="2" key="1">
    <citation type="journal article" date="2020" name="Nature">
        <title>Giant virus diversity and host interactions through global metagenomics.</title>
        <authorList>
            <person name="Schulz F."/>
            <person name="Roux S."/>
            <person name="Paez-Espino D."/>
            <person name="Jungbluth S."/>
            <person name="Walsh D.A."/>
            <person name="Denef V.J."/>
            <person name="McMahon K.D."/>
            <person name="Konstantinidis K.T."/>
            <person name="Eloe-Fadrosh E.A."/>
            <person name="Kyrpides N.C."/>
            <person name="Woyke T."/>
        </authorList>
    </citation>
    <scope>NUCLEOTIDE SEQUENCE</scope>
    <source>
        <strain evidence="2">GVMAG-M-3300027804-47</strain>
    </source>
</reference>
<keyword evidence="1" id="KW-0472">Membrane</keyword>
<name>A0A6C0LDZ1_9ZZZZ</name>
<dbReference type="EMBL" id="MN740482">
    <property type="protein sequence ID" value="QHU29169.1"/>
    <property type="molecule type" value="Genomic_DNA"/>
</dbReference>
<organism evidence="2">
    <name type="scientific">viral metagenome</name>
    <dbReference type="NCBI Taxonomy" id="1070528"/>
    <lineage>
        <taxon>unclassified sequences</taxon>
        <taxon>metagenomes</taxon>
        <taxon>organismal metagenomes</taxon>
    </lineage>
</organism>
<protein>
    <submittedName>
        <fullName evidence="2">Uncharacterized protein</fullName>
    </submittedName>
</protein>